<dbReference type="Proteomes" id="UP000053660">
    <property type="component" value="Unassembled WGS sequence"/>
</dbReference>
<protein>
    <submittedName>
        <fullName evidence="1">Uncharacterized protein</fullName>
    </submittedName>
</protein>
<dbReference type="EMBL" id="KN558543">
    <property type="protein sequence ID" value="KHJ87107.1"/>
    <property type="molecule type" value="Genomic_DNA"/>
</dbReference>
<proteinExistence type="predicted"/>
<name>A0A0B1SUD1_OESDE</name>
<accession>A0A0B1SUD1</accession>
<evidence type="ECO:0000313" key="2">
    <source>
        <dbReference type="Proteomes" id="UP000053660"/>
    </source>
</evidence>
<reference evidence="1 2" key="1">
    <citation type="submission" date="2014-03" db="EMBL/GenBank/DDBJ databases">
        <title>Draft genome of the hookworm Oesophagostomum dentatum.</title>
        <authorList>
            <person name="Mitreva M."/>
        </authorList>
    </citation>
    <scope>NUCLEOTIDE SEQUENCE [LARGE SCALE GENOMIC DNA]</scope>
    <source>
        <strain evidence="1 2">OD-Hann</strain>
    </source>
</reference>
<sequence>MWDTTCLLCCNHAIPQRGELLSKTTTKNESIIVQSANHYGCKGICLRRGYSRLRFTYSYSIIGRMECQD</sequence>
<organism evidence="1 2">
    <name type="scientific">Oesophagostomum dentatum</name>
    <name type="common">Nodular worm</name>
    <dbReference type="NCBI Taxonomy" id="61180"/>
    <lineage>
        <taxon>Eukaryota</taxon>
        <taxon>Metazoa</taxon>
        <taxon>Ecdysozoa</taxon>
        <taxon>Nematoda</taxon>
        <taxon>Chromadorea</taxon>
        <taxon>Rhabditida</taxon>
        <taxon>Rhabditina</taxon>
        <taxon>Rhabditomorpha</taxon>
        <taxon>Strongyloidea</taxon>
        <taxon>Strongylidae</taxon>
        <taxon>Oesophagostomum</taxon>
    </lineage>
</organism>
<evidence type="ECO:0000313" key="1">
    <source>
        <dbReference type="EMBL" id="KHJ87107.1"/>
    </source>
</evidence>
<dbReference type="AlphaFoldDB" id="A0A0B1SUD1"/>
<keyword evidence="2" id="KW-1185">Reference proteome</keyword>
<gene>
    <name evidence="1" type="ORF">OESDEN_13125</name>
</gene>